<protein>
    <recommendedName>
        <fullName evidence="2">C2H2-type domain-containing protein</fullName>
    </recommendedName>
</protein>
<accession>A0A6C0I207</accession>
<evidence type="ECO:0000313" key="3">
    <source>
        <dbReference type="EMBL" id="QHT86455.1"/>
    </source>
</evidence>
<dbReference type="Pfam" id="PF00096">
    <property type="entry name" value="zf-C2H2"/>
    <property type="match status" value="1"/>
</dbReference>
<organism evidence="3">
    <name type="scientific">viral metagenome</name>
    <dbReference type="NCBI Taxonomy" id="1070528"/>
    <lineage>
        <taxon>unclassified sequences</taxon>
        <taxon>metagenomes</taxon>
        <taxon>organismal metagenomes</taxon>
    </lineage>
</organism>
<proteinExistence type="predicted"/>
<dbReference type="AlphaFoldDB" id="A0A6C0I207"/>
<keyword evidence="1" id="KW-0175">Coiled coil</keyword>
<feature type="coiled-coil region" evidence="1">
    <location>
        <begin position="69"/>
        <end position="103"/>
    </location>
</feature>
<reference evidence="3" key="1">
    <citation type="journal article" date="2020" name="Nature">
        <title>Giant virus diversity and host interactions through global metagenomics.</title>
        <authorList>
            <person name="Schulz F."/>
            <person name="Roux S."/>
            <person name="Paez-Espino D."/>
            <person name="Jungbluth S."/>
            <person name="Walsh D.A."/>
            <person name="Denef V.J."/>
            <person name="McMahon K.D."/>
            <person name="Konstantinidis K.T."/>
            <person name="Eloe-Fadrosh E.A."/>
            <person name="Kyrpides N.C."/>
            <person name="Woyke T."/>
        </authorList>
    </citation>
    <scope>NUCLEOTIDE SEQUENCE</scope>
    <source>
        <strain evidence="3">GVMAG-M-3300023184-186</strain>
    </source>
</reference>
<dbReference type="SUPFAM" id="SSF57667">
    <property type="entry name" value="beta-beta-alpha zinc fingers"/>
    <property type="match status" value="1"/>
</dbReference>
<evidence type="ECO:0000256" key="1">
    <source>
        <dbReference type="SAM" id="Coils"/>
    </source>
</evidence>
<dbReference type="InterPro" id="IPR013087">
    <property type="entry name" value="Znf_C2H2_type"/>
</dbReference>
<dbReference type="Gene3D" id="3.30.160.60">
    <property type="entry name" value="Classic Zinc Finger"/>
    <property type="match status" value="1"/>
</dbReference>
<feature type="domain" description="C2H2-type" evidence="2">
    <location>
        <begin position="40"/>
        <end position="72"/>
    </location>
</feature>
<dbReference type="InterPro" id="IPR036236">
    <property type="entry name" value="Znf_C2H2_sf"/>
</dbReference>
<evidence type="ECO:0000259" key="2">
    <source>
        <dbReference type="PROSITE" id="PS50157"/>
    </source>
</evidence>
<dbReference type="PROSITE" id="PS50157">
    <property type="entry name" value="ZINC_FINGER_C2H2_2"/>
    <property type="match status" value="1"/>
</dbReference>
<sequence length="246" mass="28228">MSNYICTLCNSTFTTKYGLNKHINKKIKCFTEKTDNISKFQCDSCNKCFTTNQTLIKHIAISCPIIKNKEKKKINTDNMQGQIDELKEMVNILKNTVDELKTMVIDTISKKTETIYVPKLIGDKDIITGIIYLIQPEELLKTNRYKIGCSTKNDLSRVCSYKKNSRYLYIAECINPYTLEANIKSIFNNKYILIAGRECHCVVIADGTVPQSLKPTPMEWDFEGDEKDIINDFVKIVNDYNNEVGI</sequence>
<name>A0A6C0I207_9ZZZZ</name>
<dbReference type="EMBL" id="MN740069">
    <property type="protein sequence ID" value="QHT86455.1"/>
    <property type="molecule type" value="Genomic_DNA"/>
</dbReference>
<dbReference type="Pfam" id="PF13894">
    <property type="entry name" value="zf-C2H2_4"/>
    <property type="match status" value="1"/>
</dbReference>